<evidence type="ECO:0000259" key="1">
    <source>
        <dbReference type="Pfam" id="PF12867"/>
    </source>
</evidence>
<feature type="domain" description="DinB-like" evidence="1">
    <location>
        <begin position="13"/>
        <end position="165"/>
    </location>
</feature>
<sequence length="177" mass="20391">MRTIQDNYNRFLEVYNQWEIALKMYSDDQICQPTSVDSWTIGQVYNHLIQSVTEFQAPAILACLNSKKDVFTNKNIKGVLVFKVLNKFPPAKIKVPASDDYTPKAPKSKKEVSEGMLQVLDLMSKLKDQIASTSSGKTPHPAFGYLNAEEWYQLIVMHWVHHLRQKKELDKVLFSNQ</sequence>
<gene>
    <name evidence="2" type="ORF">GJV77_00155</name>
</gene>
<reference evidence="2 3" key="1">
    <citation type="journal article" date="2006" name="Int. J. Syst. Evol. Microbiol.">
        <title>Myroides pelagicus sp. nov., isolated from seawater in Thailand.</title>
        <authorList>
            <person name="Yoon J."/>
            <person name="Maneerat S."/>
            <person name="Kawai F."/>
            <person name="Yokota A."/>
        </authorList>
    </citation>
    <scope>NUCLEOTIDE SEQUENCE [LARGE SCALE GENOMIC DNA]</scope>
    <source>
        <strain evidence="2 3">SM1T</strain>
    </source>
</reference>
<protein>
    <submittedName>
        <fullName evidence="2">DUF1569 domain-containing protein</fullName>
    </submittedName>
</protein>
<dbReference type="Proteomes" id="UP000488936">
    <property type="component" value="Unassembled WGS sequence"/>
</dbReference>
<accession>A0A7K1GHE1</accession>
<dbReference type="AlphaFoldDB" id="A0A7K1GHE1"/>
<organism evidence="2 3">
    <name type="scientific">Myroides pelagicus</name>
    <dbReference type="NCBI Taxonomy" id="270914"/>
    <lineage>
        <taxon>Bacteria</taxon>
        <taxon>Pseudomonadati</taxon>
        <taxon>Bacteroidota</taxon>
        <taxon>Flavobacteriia</taxon>
        <taxon>Flavobacteriales</taxon>
        <taxon>Flavobacteriaceae</taxon>
        <taxon>Myroides</taxon>
    </lineage>
</organism>
<keyword evidence="3" id="KW-1185">Reference proteome</keyword>
<dbReference type="EMBL" id="WMJY01000001">
    <property type="protein sequence ID" value="MTH28338.1"/>
    <property type="molecule type" value="Genomic_DNA"/>
</dbReference>
<name>A0A7K1GHE1_9FLAO</name>
<dbReference type="OrthoDB" id="1495892at2"/>
<evidence type="ECO:0000313" key="3">
    <source>
        <dbReference type="Proteomes" id="UP000488936"/>
    </source>
</evidence>
<dbReference type="InterPro" id="IPR024775">
    <property type="entry name" value="DinB-like"/>
</dbReference>
<evidence type="ECO:0000313" key="2">
    <source>
        <dbReference type="EMBL" id="MTH28338.1"/>
    </source>
</evidence>
<comment type="caution">
    <text evidence="2">The sequence shown here is derived from an EMBL/GenBank/DDBJ whole genome shotgun (WGS) entry which is preliminary data.</text>
</comment>
<dbReference type="Pfam" id="PF12867">
    <property type="entry name" value="DinB_2"/>
    <property type="match status" value="1"/>
</dbReference>
<dbReference type="SUPFAM" id="SSF109854">
    <property type="entry name" value="DinB/YfiT-like putative metalloenzymes"/>
    <property type="match status" value="1"/>
</dbReference>
<proteinExistence type="predicted"/>
<dbReference type="Gene3D" id="1.20.120.450">
    <property type="entry name" value="dinb family like domain"/>
    <property type="match status" value="1"/>
</dbReference>
<dbReference type="RefSeq" id="WP_155034329.1">
    <property type="nucleotide sequence ID" value="NZ_JAYMMG010000007.1"/>
</dbReference>
<dbReference type="InterPro" id="IPR034660">
    <property type="entry name" value="DinB/YfiT-like"/>
</dbReference>